<dbReference type="EMBL" id="QJKJ01012317">
    <property type="protein sequence ID" value="RDX68972.1"/>
    <property type="molecule type" value="Genomic_DNA"/>
</dbReference>
<dbReference type="AlphaFoldDB" id="A0A371ESG5"/>
<feature type="non-terminal residue" evidence="1">
    <location>
        <position position="1"/>
    </location>
</feature>
<keyword evidence="2" id="KW-1185">Reference proteome</keyword>
<evidence type="ECO:0000313" key="1">
    <source>
        <dbReference type="EMBL" id="RDX68972.1"/>
    </source>
</evidence>
<dbReference type="Proteomes" id="UP000257109">
    <property type="component" value="Unassembled WGS sequence"/>
</dbReference>
<accession>A0A371ESG5</accession>
<proteinExistence type="predicted"/>
<sequence length="117" mass="13336">MPQSRNKSLSGKIDVEEDQANHLEAECQPLMSQAKAGHEVLMRAHLHDGDTNSKASPGRPSLVHPLKTKTAQILREVYHIHLLEFPLPTGQQLRIGYDERCEFHHVHNHTTEDYKTL</sequence>
<gene>
    <name evidence="1" type="ORF">CR513_51988</name>
</gene>
<protein>
    <submittedName>
        <fullName evidence="1">Uncharacterized protein</fullName>
    </submittedName>
</protein>
<organism evidence="1 2">
    <name type="scientific">Mucuna pruriens</name>
    <name type="common">Velvet bean</name>
    <name type="synonym">Dolichos pruriens</name>
    <dbReference type="NCBI Taxonomy" id="157652"/>
    <lineage>
        <taxon>Eukaryota</taxon>
        <taxon>Viridiplantae</taxon>
        <taxon>Streptophyta</taxon>
        <taxon>Embryophyta</taxon>
        <taxon>Tracheophyta</taxon>
        <taxon>Spermatophyta</taxon>
        <taxon>Magnoliopsida</taxon>
        <taxon>eudicotyledons</taxon>
        <taxon>Gunneridae</taxon>
        <taxon>Pentapetalae</taxon>
        <taxon>rosids</taxon>
        <taxon>fabids</taxon>
        <taxon>Fabales</taxon>
        <taxon>Fabaceae</taxon>
        <taxon>Papilionoideae</taxon>
        <taxon>50 kb inversion clade</taxon>
        <taxon>NPAAA clade</taxon>
        <taxon>indigoferoid/millettioid clade</taxon>
        <taxon>Phaseoleae</taxon>
        <taxon>Mucuna</taxon>
    </lineage>
</organism>
<reference evidence="1" key="1">
    <citation type="submission" date="2018-05" db="EMBL/GenBank/DDBJ databases">
        <title>Draft genome of Mucuna pruriens seed.</title>
        <authorList>
            <person name="Nnadi N.E."/>
            <person name="Vos R."/>
            <person name="Hasami M.H."/>
            <person name="Devisetty U.K."/>
            <person name="Aguiy J.C."/>
        </authorList>
    </citation>
    <scope>NUCLEOTIDE SEQUENCE [LARGE SCALE GENOMIC DNA]</scope>
    <source>
        <strain evidence="1">JCA_2017</strain>
    </source>
</reference>
<evidence type="ECO:0000313" key="2">
    <source>
        <dbReference type="Proteomes" id="UP000257109"/>
    </source>
</evidence>
<dbReference type="OrthoDB" id="1740536at2759"/>
<name>A0A371ESG5_MUCPR</name>
<comment type="caution">
    <text evidence="1">The sequence shown here is derived from an EMBL/GenBank/DDBJ whole genome shotgun (WGS) entry which is preliminary data.</text>
</comment>